<accession>A0AA51X6T6</accession>
<dbReference type="InterPro" id="IPR031593">
    <property type="entry name" value="Porin_7"/>
</dbReference>
<organism evidence="2 3">
    <name type="scientific">Pleionea litopenaei</name>
    <dbReference type="NCBI Taxonomy" id="3070815"/>
    <lineage>
        <taxon>Bacteria</taxon>
        <taxon>Pseudomonadati</taxon>
        <taxon>Pseudomonadota</taxon>
        <taxon>Gammaproteobacteria</taxon>
        <taxon>Oceanospirillales</taxon>
        <taxon>Pleioneaceae</taxon>
        <taxon>Pleionea</taxon>
    </lineage>
</organism>
<keyword evidence="3" id="KW-1185">Reference proteome</keyword>
<feature type="signal peptide" evidence="1">
    <location>
        <begin position="1"/>
        <end position="28"/>
    </location>
</feature>
<feature type="chain" id="PRO_5041209158" evidence="1">
    <location>
        <begin position="29"/>
        <end position="271"/>
    </location>
</feature>
<dbReference type="Proteomes" id="UP001239782">
    <property type="component" value="Chromosome"/>
</dbReference>
<evidence type="ECO:0000313" key="3">
    <source>
        <dbReference type="Proteomes" id="UP001239782"/>
    </source>
</evidence>
<gene>
    <name evidence="2" type="ORF">Q9312_18375</name>
</gene>
<keyword evidence="1" id="KW-0732">Signal</keyword>
<dbReference type="RefSeq" id="WP_309202315.1">
    <property type="nucleotide sequence ID" value="NZ_CP133548.1"/>
</dbReference>
<dbReference type="AlphaFoldDB" id="A0AA51X6T6"/>
<sequence>MKSFSKINRAMKATLTLPLFLATSAVMAEDYVSFSDAEFVDFTESDAEFFTLGSRYYFDNKTTKGPLKEFDYLNTVSTVYGFVGQVNQPGPNSDVYGLGGDWFIGRFLVGAEHIDNDAFDSSQVRLGYLFAPNFLAKITLLDSDAAADFLLTATYDHDLGNNKYIGFTAEVDDEMDNLTLSSKYFTPLTNGEYLTVTGTIYSSDLVDDSWELSSEYFFNKFSSVGATIGDEEISIMGSHFFNNNISLRAEYTDYDNDLLGESISVSGVYQF</sequence>
<proteinExistence type="predicted"/>
<dbReference type="KEGG" id="plei:Q9312_18375"/>
<name>A0AA51X6T6_9GAMM</name>
<protein>
    <submittedName>
        <fullName evidence="2">Porin</fullName>
    </submittedName>
</protein>
<dbReference type="EMBL" id="CP133548">
    <property type="protein sequence ID" value="WMS87176.1"/>
    <property type="molecule type" value="Genomic_DNA"/>
</dbReference>
<reference evidence="2 3" key="1">
    <citation type="submission" date="2023-08" db="EMBL/GenBank/DDBJ databases">
        <title>Pleionea litopenaei sp. nov., isolated from stomach of juvenile Litopenaeus vannamei.</title>
        <authorList>
            <person name="Rho A.M."/>
            <person name="Hwang C.Y."/>
        </authorList>
    </citation>
    <scope>NUCLEOTIDE SEQUENCE [LARGE SCALE GENOMIC DNA]</scope>
    <source>
        <strain evidence="2 3">HL-JVS1</strain>
    </source>
</reference>
<evidence type="ECO:0000256" key="1">
    <source>
        <dbReference type="SAM" id="SignalP"/>
    </source>
</evidence>
<dbReference type="Pfam" id="PF16956">
    <property type="entry name" value="Porin_7"/>
    <property type="match status" value="1"/>
</dbReference>
<evidence type="ECO:0000313" key="2">
    <source>
        <dbReference type="EMBL" id="WMS87176.1"/>
    </source>
</evidence>